<name>A0AAD4LBC5_9AGAM</name>
<protein>
    <recommendedName>
        <fullName evidence="2">Peptidase S53 activation domain-containing protein</fullName>
    </recommendedName>
</protein>
<organism evidence="3 4">
    <name type="scientific">Lactarius akahatsu</name>
    <dbReference type="NCBI Taxonomy" id="416441"/>
    <lineage>
        <taxon>Eukaryota</taxon>
        <taxon>Fungi</taxon>
        <taxon>Dikarya</taxon>
        <taxon>Basidiomycota</taxon>
        <taxon>Agaricomycotina</taxon>
        <taxon>Agaricomycetes</taxon>
        <taxon>Russulales</taxon>
        <taxon>Russulaceae</taxon>
        <taxon>Lactarius</taxon>
    </lineage>
</organism>
<evidence type="ECO:0000259" key="2">
    <source>
        <dbReference type="Pfam" id="PF09286"/>
    </source>
</evidence>
<reference evidence="3" key="1">
    <citation type="submission" date="2022-01" db="EMBL/GenBank/DDBJ databases">
        <title>Comparative genomics reveals a dynamic genome evolution in the ectomycorrhizal milk-cap (Lactarius) mushrooms.</title>
        <authorList>
            <consortium name="DOE Joint Genome Institute"/>
            <person name="Lebreton A."/>
            <person name="Tang N."/>
            <person name="Kuo A."/>
            <person name="LaButti K."/>
            <person name="Drula E."/>
            <person name="Barry K."/>
            <person name="Clum A."/>
            <person name="Lipzen A."/>
            <person name="Mousain D."/>
            <person name="Ng V."/>
            <person name="Wang R."/>
            <person name="Wang X."/>
            <person name="Dai Y."/>
            <person name="Henrissat B."/>
            <person name="Grigoriev I.V."/>
            <person name="Guerin-Laguette A."/>
            <person name="Yu F."/>
            <person name="Martin F.M."/>
        </authorList>
    </citation>
    <scope>NUCLEOTIDE SEQUENCE</scope>
    <source>
        <strain evidence="3">QP</strain>
    </source>
</reference>
<gene>
    <name evidence="3" type="ORF">EDB92DRAFT_1949087</name>
</gene>
<feature type="domain" description="Peptidase S53 activation" evidence="2">
    <location>
        <begin position="45"/>
        <end position="103"/>
    </location>
</feature>
<keyword evidence="4" id="KW-1185">Reference proteome</keyword>
<feature type="chain" id="PRO_5042080732" description="Peptidase S53 activation domain-containing protein" evidence="1">
    <location>
        <begin position="22"/>
        <end position="103"/>
    </location>
</feature>
<proteinExistence type="predicted"/>
<accession>A0AAD4LBC5</accession>
<evidence type="ECO:0000313" key="4">
    <source>
        <dbReference type="Proteomes" id="UP001201163"/>
    </source>
</evidence>
<sequence>MRVPYHLLSVLSILATGPVDGLATPLTRLCDAKKVKHSWSALPQDWEGLGHLAADTTIDLYLALKPQHENALIDALLEVSTPQHPKYGAHLSMEQVAQLVAPH</sequence>
<dbReference type="EMBL" id="JAKELL010000053">
    <property type="protein sequence ID" value="KAH8986605.1"/>
    <property type="molecule type" value="Genomic_DNA"/>
</dbReference>
<dbReference type="Pfam" id="PF09286">
    <property type="entry name" value="Pro-kuma_activ"/>
    <property type="match status" value="1"/>
</dbReference>
<dbReference type="GO" id="GO:0008236">
    <property type="term" value="F:serine-type peptidase activity"/>
    <property type="evidence" value="ECO:0007669"/>
    <property type="project" value="InterPro"/>
</dbReference>
<feature type="signal peptide" evidence="1">
    <location>
        <begin position="1"/>
        <end position="21"/>
    </location>
</feature>
<comment type="caution">
    <text evidence="3">The sequence shown here is derived from an EMBL/GenBank/DDBJ whole genome shotgun (WGS) entry which is preliminary data.</text>
</comment>
<dbReference type="SUPFAM" id="SSF54897">
    <property type="entry name" value="Protease propeptides/inhibitors"/>
    <property type="match status" value="1"/>
</dbReference>
<dbReference type="Proteomes" id="UP001201163">
    <property type="component" value="Unassembled WGS sequence"/>
</dbReference>
<dbReference type="InterPro" id="IPR015366">
    <property type="entry name" value="S53_propep"/>
</dbReference>
<keyword evidence="1" id="KW-0732">Signal</keyword>
<evidence type="ECO:0000313" key="3">
    <source>
        <dbReference type="EMBL" id="KAH8986605.1"/>
    </source>
</evidence>
<evidence type="ECO:0000256" key="1">
    <source>
        <dbReference type="SAM" id="SignalP"/>
    </source>
</evidence>
<dbReference type="AlphaFoldDB" id="A0AAD4LBC5"/>